<keyword evidence="2 4" id="KW-0560">Oxidoreductase</keyword>
<dbReference type="PANTHER" id="PTHR10996">
    <property type="entry name" value="2-HYDROXYACID DEHYDROGENASE-RELATED"/>
    <property type="match status" value="1"/>
</dbReference>
<feature type="domain" description="D-isomer specific 2-hydroxyacid dehydrogenase catalytic" evidence="5">
    <location>
        <begin position="3"/>
        <end position="323"/>
    </location>
</feature>
<dbReference type="FunFam" id="3.40.50.720:FF:000203">
    <property type="entry name" value="D-3-phosphoglycerate dehydrogenase (SerA)"/>
    <property type="match status" value="1"/>
</dbReference>
<gene>
    <name evidence="7" type="ORF">A2W59_00400</name>
</gene>
<dbReference type="InterPro" id="IPR029752">
    <property type="entry name" value="D-isomer_DH_CS1"/>
</dbReference>
<evidence type="ECO:0000256" key="1">
    <source>
        <dbReference type="ARBA" id="ARBA00005854"/>
    </source>
</evidence>
<organism evidence="7 8">
    <name type="scientific">Candidatus Terrybacteria bacterium RIFCSPHIGHO2_02_41_19</name>
    <dbReference type="NCBI Taxonomy" id="1802364"/>
    <lineage>
        <taxon>Bacteria</taxon>
        <taxon>Candidatus Terryibacteriota</taxon>
    </lineage>
</organism>
<evidence type="ECO:0000256" key="2">
    <source>
        <dbReference type="ARBA" id="ARBA00023002"/>
    </source>
</evidence>
<comment type="caution">
    <text evidence="7">The sequence shown here is derived from an EMBL/GenBank/DDBJ whole genome shotgun (WGS) entry which is preliminary data.</text>
</comment>
<dbReference type="InterPro" id="IPR006139">
    <property type="entry name" value="D-isomer_2_OHA_DH_cat_dom"/>
</dbReference>
<feature type="domain" description="D-isomer specific 2-hydroxyacid dehydrogenase NAD-binding" evidence="6">
    <location>
        <begin position="110"/>
        <end position="292"/>
    </location>
</feature>
<dbReference type="PROSITE" id="PS00065">
    <property type="entry name" value="D_2_HYDROXYACID_DH_1"/>
    <property type="match status" value="1"/>
</dbReference>
<evidence type="ECO:0000259" key="5">
    <source>
        <dbReference type="Pfam" id="PF00389"/>
    </source>
</evidence>
<evidence type="ECO:0000313" key="7">
    <source>
        <dbReference type="EMBL" id="OHA49170.1"/>
    </source>
</evidence>
<dbReference type="PROSITE" id="PS00671">
    <property type="entry name" value="D_2_HYDROXYACID_DH_3"/>
    <property type="match status" value="1"/>
</dbReference>
<dbReference type="EMBL" id="MHSU01000036">
    <property type="protein sequence ID" value="OHA49170.1"/>
    <property type="molecule type" value="Genomic_DNA"/>
</dbReference>
<dbReference type="Pfam" id="PF00389">
    <property type="entry name" value="2-Hacid_dh"/>
    <property type="match status" value="1"/>
</dbReference>
<dbReference type="PROSITE" id="PS00670">
    <property type="entry name" value="D_2_HYDROXYACID_DH_2"/>
    <property type="match status" value="1"/>
</dbReference>
<dbReference type="GO" id="GO:0016618">
    <property type="term" value="F:hydroxypyruvate reductase [NAD(P)H] activity"/>
    <property type="evidence" value="ECO:0007669"/>
    <property type="project" value="TreeGrafter"/>
</dbReference>
<evidence type="ECO:0000256" key="3">
    <source>
        <dbReference type="ARBA" id="ARBA00023027"/>
    </source>
</evidence>
<dbReference type="InterPro" id="IPR050223">
    <property type="entry name" value="D-isomer_2-hydroxyacid_DH"/>
</dbReference>
<dbReference type="AlphaFoldDB" id="A0A1G2PLG9"/>
<dbReference type="Proteomes" id="UP000178646">
    <property type="component" value="Unassembled WGS sequence"/>
</dbReference>
<dbReference type="InterPro" id="IPR029753">
    <property type="entry name" value="D-isomer_DH_CS"/>
</dbReference>
<sequence length="326" mass="35658">MKIYITRKISEIGIQMLKDKGYEVEINPKDRVLSKSELIKILKNNSYNAILCLLTDKIDGDIFDAASSAKIFANYAVGFDNIDLEAAKKRGVMVSNTPGVLSEAVAEHSVALMLAVARRIAESDKFVRAGKYKGWAPMLLLGSGFFGKTVGIIGLGRIGAKTAHITSQGFGAKVIYYDIRRNEDFEKEFPAGSIEFKPSIDEVLKGADFVSVHLPLTEETRHIINKEKLAMMKPTAYLVNTSRGPIIDETALAEALKNKIIKGAALDVFENEPKISKGLLKLDNVVLTPHTASATEEARSKMAEVAAQNIIEALEGRVPPNLVVNR</sequence>
<name>A0A1G2PLG9_9BACT</name>
<evidence type="ECO:0000313" key="8">
    <source>
        <dbReference type="Proteomes" id="UP000178646"/>
    </source>
</evidence>
<dbReference type="SUPFAM" id="SSF51735">
    <property type="entry name" value="NAD(P)-binding Rossmann-fold domains"/>
    <property type="match status" value="1"/>
</dbReference>
<evidence type="ECO:0000256" key="4">
    <source>
        <dbReference type="RuleBase" id="RU003719"/>
    </source>
</evidence>
<reference evidence="7 8" key="1">
    <citation type="journal article" date="2016" name="Nat. Commun.">
        <title>Thousands of microbial genomes shed light on interconnected biogeochemical processes in an aquifer system.</title>
        <authorList>
            <person name="Anantharaman K."/>
            <person name="Brown C.T."/>
            <person name="Hug L.A."/>
            <person name="Sharon I."/>
            <person name="Castelle C.J."/>
            <person name="Probst A.J."/>
            <person name="Thomas B.C."/>
            <person name="Singh A."/>
            <person name="Wilkins M.J."/>
            <person name="Karaoz U."/>
            <person name="Brodie E.L."/>
            <person name="Williams K.H."/>
            <person name="Hubbard S.S."/>
            <person name="Banfield J.F."/>
        </authorList>
    </citation>
    <scope>NUCLEOTIDE SEQUENCE [LARGE SCALE GENOMIC DNA]</scope>
</reference>
<dbReference type="GO" id="GO:0030267">
    <property type="term" value="F:glyoxylate reductase (NADPH) activity"/>
    <property type="evidence" value="ECO:0007669"/>
    <property type="project" value="TreeGrafter"/>
</dbReference>
<comment type="similarity">
    <text evidence="1 4">Belongs to the D-isomer specific 2-hydroxyacid dehydrogenase family.</text>
</comment>
<dbReference type="GO" id="GO:0005829">
    <property type="term" value="C:cytosol"/>
    <property type="evidence" value="ECO:0007669"/>
    <property type="project" value="TreeGrafter"/>
</dbReference>
<evidence type="ECO:0000259" key="6">
    <source>
        <dbReference type="Pfam" id="PF02826"/>
    </source>
</evidence>
<dbReference type="InterPro" id="IPR036291">
    <property type="entry name" value="NAD(P)-bd_dom_sf"/>
</dbReference>
<dbReference type="SUPFAM" id="SSF52283">
    <property type="entry name" value="Formate/glycerate dehydrogenase catalytic domain-like"/>
    <property type="match status" value="1"/>
</dbReference>
<dbReference type="Pfam" id="PF02826">
    <property type="entry name" value="2-Hacid_dh_C"/>
    <property type="match status" value="1"/>
</dbReference>
<dbReference type="PANTHER" id="PTHR10996:SF178">
    <property type="entry name" value="2-HYDROXYACID DEHYDROGENASE YGL185C-RELATED"/>
    <property type="match status" value="1"/>
</dbReference>
<dbReference type="CDD" id="cd05301">
    <property type="entry name" value="GDH"/>
    <property type="match status" value="1"/>
</dbReference>
<dbReference type="GO" id="GO:0051287">
    <property type="term" value="F:NAD binding"/>
    <property type="evidence" value="ECO:0007669"/>
    <property type="project" value="InterPro"/>
</dbReference>
<keyword evidence="3" id="KW-0520">NAD</keyword>
<dbReference type="InterPro" id="IPR006140">
    <property type="entry name" value="D-isomer_DH_NAD-bd"/>
</dbReference>
<proteinExistence type="inferred from homology"/>
<dbReference type="Gene3D" id="3.40.50.720">
    <property type="entry name" value="NAD(P)-binding Rossmann-like Domain"/>
    <property type="match status" value="2"/>
</dbReference>
<protein>
    <submittedName>
        <fullName evidence="7">D-glycerate dehydrogenase</fullName>
    </submittedName>
</protein>
<accession>A0A1G2PLG9</accession>